<sequence>MSVPPDRPAELRSCTCGPVWQDPGDISASGTEAPARQTSVPLGLWTQAFPASWSGTAGNTPLVHTSAGVSVCDSQCGQAGPGCLWTGV</sequence>
<keyword evidence="2" id="KW-1185">Reference proteome</keyword>
<gene>
    <name evidence="1" type="ORF">PXEA_LOCUS25306</name>
</gene>
<proteinExistence type="predicted"/>
<dbReference type="AlphaFoldDB" id="A0A448X9Z3"/>
<comment type="caution">
    <text evidence="1">The sequence shown here is derived from an EMBL/GenBank/DDBJ whole genome shotgun (WGS) entry which is preliminary data.</text>
</comment>
<evidence type="ECO:0000313" key="1">
    <source>
        <dbReference type="EMBL" id="VEL31866.1"/>
    </source>
</evidence>
<dbReference type="EMBL" id="CAAALY010127394">
    <property type="protein sequence ID" value="VEL31866.1"/>
    <property type="molecule type" value="Genomic_DNA"/>
</dbReference>
<dbReference type="Proteomes" id="UP000784294">
    <property type="component" value="Unassembled WGS sequence"/>
</dbReference>
<feature type="non-terminal residue" evidence="1">
    <location>
        <position position="88"/>
    </location>
</feature>
<accession>A0A448X9Z3</accession>
<evidence type="ECO:0000313" key="2">
    <source>
        <dbReference type="Proteomes" id="UP000784294"/>
    </source>
</evidence>
<reference evidence="1" key="1">
    <citation type="submission" date="2018-11" db="EMBL/GenBank/DDBJ databases">
        <authorList>
            <consortium name="Pathogen Informatics"/>
        </authorList>
    </citation>
    <scope>NUCLEOTIDE SEQUENCE</scope>
</reference>
<organism evidence="1 2">
    <name type="scientific">Protopolystoma xenopodis</name>
    <dbReference type="NCBI Taxonomy" id="117903"/>
    <lineage>
        <taxon>Eukaryota</taxon>
        <taxon>Metazoa</taxon>
        <taxon>Spiralia</taxon>
        <taxon>Lophotrochozoa</taxon>
        <taxon>Platyhelminthes</taxon>
        <taxon>Monogenea</taxon>
        <taxon>Polyopisthocotylea</taxon>
        <taxon>Polystomatidea</taxon>
        <taxon>Polystomatidae</taxon>
        <taxon>Protopolystoma</taxon>
    </lineage>
</organism>
<name>A0A448X9Z3_9PLAT</name>
<protein>
    <submittedName>
        <fullName evidence="1">Uncharacterized protein</fullName>
    </submittedName>
</protein>